<gene>
    <name evidence="2" type="ORF">CLPA_c37770</name>
    <name evidence="3" type="ORF">CP6013_03428</name>
</gene>
<accession>A0A0H3JBJ0</accession>
<feature type="transmembrane region" description="Helical" evidence="1">
    <location>
        <begin position="6"/>
        <end position="24"/>
    </location>
</feature>
<protein>
    <recommendedName>
        <fullName evidence="6">Lipoprotein</fullName>
    </recommendedName>
</protein>
<dbReference type="KEGG" id="cpae:CPAST_c37770"/>
<reference evidence="3 4" key="3">
    <citation type="journal article" name="Genome Announc.">
        <title>Improved Draft Genome Sequence of Clostridium pasteurianum Strain ATCC 6013 (DSM 525) Using a Hybrid Next-Generation Sequencing Approach.</title>
        <authorList>
            <person name="Pyne M.E."/>
            <person name="Utturkar S."/>
            <person name="Brown S.D."/>
            <person name="Moo-Young M."/>
            <person name="Chung D.A."/>
            <person name="Chou C.P."/>
        </authorList>
    </citation>
    <scope>NUCLEOTIDE SEQUENCE [LARGE SCALE GENOMIC DNA]</scope>
    <source>
        <strain evidence="3 4">ATCC 6013</strain>
    </source>
</reference>
<proteinExistence type="predicted"/>
<dbReference type="Proteomes" id="UP000030905">
    <property type="component" value="Chromosome"/>
</dbReference>
<evidence type="ECO:0000313" key="3">
    <source>
        <dbReference type="EMBL" id="KRU14172.1"/>
    </source>
</evidence>
<evidence type="ECO:0000313" key="5">
    <source>
        <dbReference type="Proteomes" id="UP000030905"/>
    </source>
</evidence>
<evidence type="ECO:0000313" key="4">
    <source>
        <dbReference type="Proteomes" id="UP000028042"/>
    </source>
</evidence>
<dbReference type="EMBL" id="JPGY02000001">
    <property type="protein sequence ID" value="KRU14172.1"/>
    <property type="molecule type" value="Genomic_DNA"/>
</dbReference>
<dbReference type="KEGG" id="cpat:CLPA_c37770"/>
<evidence type="ECO:0000256" key="1">
    <source>
        <dbReference type="SAM" id="Phobius"/>
    </source>
</evidence>
<reference evidence="2 5" key="1">
    <citation type="journal article" date="2015" name="Genome Announc.">
        <title>Complete Genome Sequence of the Nitrogen-Fixing and Solvent-Producing Clostridium pasteurianum DSM 525.</title>
        <authorList>
            <person name="Poehlein A."/>
            <person name="Grosse-Honebrink A."/>
            <person name="Zhang Y."/>
            <person name="Minton N.P."/>
            <person name="Daniel R."/>
        </authorList>
    </citation>
    <scope>NUCLEOTIDE SEQUENCE [LARGE SCALE GENOMIC DNA]</scope>
    <source>
        <strain evidence="2">DSM 525</strain>
        <strain evidence="5">DSM 525 / ATCC 6013</strain>
    </source>
</reference>
<dbReference type="EMBL" id="CP009268">
    <property type="protein sequence ID" value="AJA53803.1"/>
    <property type="molecule type" value="Genomic_DNA"/>
</dbReference>
<evidence type="ECO:0000313" key="2">
    <source>
        <dbReference type="EMBL" id="AJA53803.1"/>
    </source>
</evidence>
<dbReference type="AlphaFoldDB" id="A0A0H3JBJ0"/>
<keyword evidence="5" id="KW-1185">Reference proteome</keyword>
<keyword evidence="1" id="KW-1133">Transmembrane helix</keyword>
<keyword evidence="1" id="KW-0812">Transmembrane</keyword>
<organism evidence="2 5">
    <name type="scientific">Clostridium pasteurianum DSM 525 = ATCC 6013</name>
    <dbReference type="NCBI Taxonomy" id="1262449"/>
    <lineage>
        <taxon>Bacteria</taxon>
        <taxon>Bacillati</taxon>
        <taxon>Bacillota</taxon>
        <taxon>Clostridia</taxon>
        <taxon>Eubacteriales</taxon>
        <taxon>Clostridiaceae</taxon>
        <taxon>Clostridium</taxon>
    </lineage>
</organism>
<dbReference type="PROSITE" id="PS51257">
    <property type="entry name" value="PROKAR_LIPOPROTEIN"/>
    <property type="match status" value="1"/>
</dbReference>
<sequence>MNKIFQSIGTSIVILLIFVGCTTFQKESEKKMICKLMYILFHHLKMYI</sequence>
<name>A0A0H3JBJ0_CLOPA</name>
<keyword evidence="1" id="KW-0472">Membrane</keyword>
<dbReference type="Proteomes" id="UP000028042">
    <property type="component" value="Unassembled WGS sequence"/>
</dbReference>
<evidence type="ECO:0008006" key="6">
    <source>
        <dbReference type="Google" id="ProtNLM"/>
    </source>
</evidence>
<reference evidence="3" key="2">
    <citation type="submission" date="2015-10" db="EMBL/GenBank/DDBJ databases">
        <title>Improved Draft Genome Sequence of Clostridium pasteurianum Strain ATCC 6013 (DSM 525) Using a Hybrid Next-Generation Sequencing Approach.</title>
        <authorList>
            <person name="Pyne M.E."/>
            <person name="Utturkar S.M."/>
            <person name="Brown S.D."/>
            <person name="Moo-Young M."/>
            <person name="Chung D.A."/>
            <person name="Chou P.C."/>
        </authorList>
    </citation>
    <scope>NUCLEOTIDE SEQUENCE</scope>
    <source>
        <strain evidence="3">ATCC 6013</strain>
    </source>
</reference>